<name>A0A0K2TNJ6_LEPSM</name>
<proteinExistence type="predicted"/>
<evidence type="ECO:0000313" key="1">
    <source>
        <dbReference type="EMBL" id="CDW27212.1"/>
    </source>
</evidence>
<protein>
    <submittedName>
        <fullName evidence="1">Uncharacterized protein</fullName>
    </submittedName>
</protein>
<reference evidence="1" key="1">
    <citation type="submission" date="2014-05" db="EMBL/GenBank/DDBJ databases">
        <authorList>
            <person name="Chronopoulou M."/>
        </authorList>
    </citation>
    <scope>NUCLEOTIDE SEQUENCE</scope>
    <source>
        <tissue evidence="1">Whole organism</tissue>
    </source>
</reference>
<accession>A0A0K2TNJ6</accession>
<organism evidence="1">
    <name type="scientific">Lepeophtheirus salmonis</name>
    <name type="common">Salmon louse</name>
    <name type="synonym">Caligus salmonis</name>
    <dbReference type="NCBI Taxonomy" id="72036"/>
    <lineage>
        <taxon>Eukaryota</taxon>
        <taxon>Metazoa</taxon>
        <taxon>Ecdysozoa</taxon>
        <taxon>Arthropoda</taxon>
        <taxon>Crustacea</taxon>
        <taxon>Multicrustacea</taxon>
        <taxon>Hexanauplia</taxon>
        <taxon>Copepoda</taxon>
        <taxon>Siphonostomatoida</taxon>
        <taxon>Caligidae</taxon>
        <taxon>Lepeophtheirus</taxon>
    </lineage>
</organism>
<sequence>MRSSTHPLLQTCFDRVVPGVRIWRGGWPHFEVSKVKKVVFQEGLGLSNALTRRSVWKENKVVPELLNWPKVILSYPQVRCKHLLEPLLPLYKNGRVDSSTPKTVVSAGFFYFENMSH</sequence>
<dbReference type="EMBL" id="HACA01009851">
    <property type="protein sequence ID" value="CDW27212.1"/>
    <property type="molecule type" value="Transcribed_RNA"/>
</dbReference>
<dbReference type="AlphaFoldDB" id="A0A0K2TNJ6"/>